<dbReference type="Proteomes" id="UP000829196">
    <property type="component" value="Unassembled WGS sequence"/>
</dbReference>
<accession>A0A8T3AQQ7</accession>
<sequence length="108" mass="12856">MDTDVSLENRLLFYEVLSRLRNCREIKERPKMPRVNPIAHRTLHKIFCAPLFSLSLYSHSSSCSQNPFFPFINKRRRVSLSYHLSLSVSVFSFSHYLRLRPQAKEKQR</sequence>
<name>A0A8T3AQQ7_DENNO</name>
<dbReference type="AlphaFoldDB" id="A0A8T3AQQ7"/>
<reference evidence="1" key="1">
    <citation type="journal article" date="2022" name="Front. Genet.">
        <title>Chromosome-Scale Assembly of the Dendrobium nobile Genome Provides Insights Into the Molecular Mechanism of the Biosynthesis of the Medicinal Active Ingredient of Dendrobium.</title>
        <authorList>
            <person name="Xu Q."/>
            <person name="Niu S.-C."/>
            <person name="Li K.-L."/>
            <person name="Zheng P.-J."/>
            <person name="Zhang X.-J."/>
            <person name="Jia Y."/>
            <person name="Liu Y."/>
            <person name="Niu Y.-X."/>
            <person name="Yu L.-H."/>
            <person name="Chen D.-F."/>
            <person name="Zhang G.-Q."/>
        </authorList>
    </citation>
    <scope>NUCLEOTIDE SEQUENCE</scope>
    <source>
        <tissue evidence="1">Leaf</tissue>
    </source>
</reference>
<gene>
    <name evidence="1" type="ORF">KFK09_021575</name>
</gene>
<keyword evidence="2" id="KW-1185">Reference proteome</keyword>
<evidence type="ECO:0000313" key="2">
    <source>
        <dbReference type="Proteomes" id="UP000829196"/>
    </source>
</evidence>
<dbReference type="EMBL" id="JAGYWB010000015">
    <property type="protein sequence ID" value="KAI0498334.1"/>
    <property type="molecule type" value="Genomic_DNA"/>
</dbReference>
<comment type="caution">
    <text evidence="1">The sequence shown here is derived from an EMBL/GenBank/DDBJ whole genome shotgun (WGS) entry which is preliminary data.</text>
</comment>
<evidence type="ECO:0000313" key="1">
    <source>
        <dbReference type="EMBL" id="KAI0498334.1"/>
    </source>
</evidence>
<proteinExistence type="predicted"/>
<organism evidence="1 2">
    <name type="scientific">Dendrobium nobile</name>
    <name type="common">Orchid</name>
    <dbReference type="NCBI Taxonomy" id="94219"/>
    <lineage>
        <taxon>Eukaryota</taxon>
        <taxon>Viridiplantae</taxon>
        <taxon>Streptophyta</taxon>
        <taxon>Embryophyta</taxon>
        <taxon>Tracheophyta</taxon>
        <taxon>Spermatophyta</taxon>
        <taxon>Magnoliopsida</taxon>
        <taxon>Liliopsida</taxon>
        <taxon>Asparagales</taxon>
        <taxon>Orchidaceae</taxon>
        <taxon>Epidendroideae</taxon>
        <taxon>Malaxideae</taxon>
        <taxon>Dendrobiinae</taxon>
        <taxon>Dendrobium</taxon>
    </lineage>
</organism>
<protein>
    <submittedName>
        <fullName evidence="1">Uncharacterized protein</fullName>
    </submittedName>
</protein>